<proteinExistence type="predicted"/>
<reference evidence="1 2" key="1">
    <citation type="submission" date="2021-05" db="EMBL/GenBank/DDBJ databases">
        <title>A novel Methanospirillum isolate from a pyrite-forming mixed culture.</title>
        <authorList>
            <person name="Bunk B."/>
            <person name="Sproer C."/>
            <person name="Spring S."/>
            <person name="Pester M."/>
        </authorList>
    </citation>
    <scope>NUCLEOTIDE SEQUENCE [LARGE SCALE GENOMIC DNA]</scope>
    <source>
        <strain evidence="1 2">J.3.6.1-F.2.7.3</strain>
    </source>
</reference>
<dbReference type="GeneID" id="65097958"/>
<evidence type="ECO:0000313" key="2">
    <source>
        <dbReference type="Proteomes" id="UP000680656"/>
    </source>
</evidence>
<protein>
    <submittedName>
        <fullName evidence="1">Uncharacterized protein</fullName>
    </submittedName>
</protein>
<keyword evidence="2" id="KW-1185">Reference proteome</keyword>
<sequence length="63" mass="6789">MPHQNNVYRAFSGVTGGVIHRIMPWDAACKGEHANNSSHSVSCTGLDHCTTGYHHASADLRNA</sequence>
<gene>
    <name evidence="1" type="ORF">KHC33_12200</name>
</gene>
<accession>A0A8E7AZ29</accession>
<dbReference type="Proteomes" id="UP000680656">
    <property type="component" value="Chromosome"/>
</dbReference>
<evidence type="ECO:0000313" key="1">
    <source>
        <dbReference type="EMBL" id="QVV88091.1"/>
    </source>
</evidence>
<dbReference type="AlphaFoldDB" id="A0A8E7AZ29"/>
<dbReference type="EMBL" id="CP075546">
    <property type="protein sequence ID" value="QVV88091.1"/>
    <property type="molecule type" value="Genomic_DNA"/>
</dbReference>
<dbReference type="RefSeq" id="WP_214418908.1">
    <property type="nucleotide sequence ID" value="NZ_CP075546.1"/>
</dbReference>
<organism evidence="1 2">
    <name type="scientific">Methanospirillum purgamenti</name>
    <dbReference type="NCBI Taxonomy" id="2834276"/>
    <lineage>
        <taxon>Archaea</taxon>
        <taxon>Methanobacteriati</taxon>
        <taxon>Methanobacteriota</taxon>
        <taxon>Stenosarchaea group</taxon>
        <taxon>Methanomicrobia</taxon>
        <taxon>Methanomicrobiales</taxon>
        <taxon>Methanospirillaceae</taxon>
        <taxon>Methanospirillum</taxon>
    </lineage>
</organism>
<name>A0A8E7AZ29_9EURY</name>
<dbReference type="KEGG" id="mrtj:KHC33_12200"/>